<dbReference type="GO" id="GO:0046872">
    <property type="term" value="F:metal ion binding"/>
    <property type="evidence" value="ECO:0007669"/>
    <property type="project" value="UniProtKB-KW"/>
</dbReference>
<dbReference type="RefSeq" id="WP_308731178.1">
    <property type="nucleotide sequence ID" value="NZ_JAJEQN010000006.1"/>
</dbReference>
<feature type="binding site" evidence="3">
    <location>
        <position position="203"/>
    </location>
    <ligand>
        <name>a divalent metal cation</name>
        <dbReference type="ChEBI" id="CHEBI:60240"/>
        <label>1</label>
    </ligand>
</feature>
<dbReference type="InterPro" id="IPR032466">
    <property type="entry name" value="Metal_Hydrolase"/>
</dbReference>
<organism evidence="4 5">
    <name type="scientific">Anthropogastromicrobium aceti</name>
    <dbReference type="NCBI Taxonomy" id="2981768"/>
    <lineage>
        <taxon>Bacteria</taxon>
        <taxon>Bacillati</taxon>
        <taxon>Bacillota</taxon>
        <taxon>Clostridia</taxon>
        <taxon>Lachnospirales</taxon>
        <taxon>Lachnospiraceae</taxon>
        <taxon>Anthropogastromicrobium</taxon>
    </lineage>
</organism>
<dbReference type="GO" id="GO:0005829">
    <property type="term" value="C:cytosol"/>
    <property type="evidence" value="ECO:0007669"/>
    <property type="project" value="TreeGrafter"/>
</dbReference>
<feature type="binding site" evidence="3">
    <location>
        <position position="6"/>
    </location>
    <ligand>
        <name>a divalent metal cation</name>
        <dbReference type="ChEBI" id="CHEBI:60240"/>
        <label>1</label>
    </ligand>
</feature>
<dbReference type="PANTHER" id="PTHR46124:SF2">
    <property type="entry name" value="D-AMINOACYL-TRNA DEACYLASE"/>
    <property type="match status" value="1"/>
</dbReference>
<dbReference type="AlphaFoldDB" id="A0AAE3E2T1"/>
<feature type="binding site" evidence="3">
    <location>
        <position position="153"/>
    </location>
    <ligand>
        <name>a divalent metal cation</name>
        <dbReference type="ChEBI" id="CHEBI:60240"/>
        <label>2</label>
    </ligand>
</feature>
<sequence length="259" mass="28895">MIFDTHAHYDDDAFDEDRDTLLGEIFSSGICCITDVGASVKSSKSAVALSKKWPQIYAAVGVHPDSTADMTEEDIETLRSLAQEKKVVAIGEIGLDYYWDNSPREVQKKWFERQLELAREVDLPVIIHSREAAKDTMDIMREAAKAGNTGVIHCYSYAAPMAKEYISMGFFIGIGGVLTFKNARVIKEVASEIPLSSIVLETDSPYLAPVPYRGKRNNSMYLKEVVKQLAQIKQVSEETVITTTLANAKRLYRLEENCG</sequence>
<comment type="caution">
    <text evidence="4">The sequence shown here is derived from an EMBL/GenBank/DDBJ whole genome shotgun (WGS) entry which is preliminary data.</text>
</comment>
<name>A0AAE3E2T1_9FIRM</name>
<dbReference type="Gene3D" id="3.20.20.140">
    <property type="entry name" value="Metal-dependent hydrolases"/>
    <property type="match status" value="1"/>
</dbReference>
<dbReference type="InterPro" id="IPR001130">
    <property type="entry name" value="TatD-like"/>
</dbReference>
<dbReference type="PANTHER" id="PTHR46124">
    <property type="entry name" value="D-AMINOACYL-TRNA DEACYLASE"/>
    <property type="match status" value="1"/>
</dbReference>
<feature type="binding site" evidence="3">
    <location>
        <position position="128"/>
    </location>
    <ligand>
        <name>a divalent metal cation</name>
        <dbReference type="ChEBI" id="CHEBI:60240"/>
        <label>2</label>
    </ligand>
</feature>
<evidence type="ECO:0000256" key="1">
    <source>
        <dbReference type="ARBA" id="ARBA00022723"/>
    </source>
</evidence>
<keyword evidence="5" id="KW-1185">Reference proteome</keyword>
<feature type="binding site" evidence="3">
    <location>
        <position position="92"/>
    </location>
    <ligand>
        <name>a divalent metal cation</name>
        <dbReference type="ChEBI" id="CHEBI:60240"/>
        <label>1</label>
    </ligand>
</feature>
<dbReference type="NCBIfam" id="TIGR00010">
    <property type="entry name" value="YchF/TatD family DNA exonuclease"/>
    <property type="match status" value="1"/>
</dbReference>
<keyword evidence="1 3" id="KW-0479">Metal-binding</keyword>
<proteinExistence type="predicted"/>
<dbReference type="EMBL" id="JAJEQN010000006">
    <property type="protein sequence ID" value="MCC2220663.1"/>
    <property type="molecule type" value="Genomic_DNA"/>
</dbReference>
<dbReference type="FunFam" id="3.20.20.140:FF:000005">
    <property type="entry name" value="TatD family hydrolase"/>
    <property type="match status" value="1"/>
</dbReference>
<gene>
    <name evidence="4" type="ORF">LKD48_03245</name>
</gene>
<reference evidence="4 5" key="1">
    <citation type="submission" date="2021-10" db="EMBL/GenBank/DDBJ databases">
        <title>Anaerobic single-cell dispensing facilitates the cultivation of human gut bacteria.</title>
        <authorList>
            <person name="Afrizal A."/>
        </authorList>
    </citation>
    <scope>NUCLEOTIDE SEQUENCE [LARGE SCALE GENOMIC DNA]</scope>
    <source>
        <strain evidence="4 5">CLA-AA-H224</strain>
    </source>
</reference>
<dbReference type="Proteomes" id="UP001198200">
    <property type="component" value="Unassembled WGS sequence"/>
</dbReference>
<dbReference type="CDD" id="cd01310">
    <property type="entry name" value="TatD_DNAse"/>
    <property type="match status" value="1"/>
</dbReference>
<dbReference type="GO" id="GO:0004536">
    <property type="term" value="F:DNA nuclease activity"/>
    <property type="evidence" value="ECO:0007669"/>
    <property type="project" value="InterPro"/>
</dbReference>
<dbReference type="PIRSF" id="PIRSF005902">
    <property type="entry name" value="DNase_TatD"/>
    <property type="match status" value="1"/>
</dbReference>
<dbReference type="GO" id="GO:0016788">
    <property type="term" value="F:hydrolase activity, acting on ester bonds"/>
    <property type="evidence" value="ECO:0007669"/>
    <property type="project" value="InterPro"/>
</dbReference>
<dbReference type="InterPro" id="IPR018228">
    <property type="entry name" value="DNase_TatD-rel_CS"/>
</dbReference>
<protein>
    <submittedName>
        <fullName evidence="4">TatD family hydrolase</fullName>
    </submittedName>
</protein>
<keyword evidence="2 4" id="KW-0378">Hydrolase</keyword>
<dbReference type="PROSITE" id="PS01091">
    <property type="entry name" value="TATD_3"/>
    <property type="match status" value="1"/>
</dbReference>
<evidence type="ECO:0000313" key="4">
    <source>
        <dbReference type="EMBL" id="MCC2220663.1"/>
    </source>
</evidence>
<dbReference type="Pfam" id="PF01026">
    <property type="entry name" value="TatD_DNase"/>
    <property type="match status" value="1"/>
</dbReference>
<dbReference type="InterPro" id="IPR015991">
    <property type="entry name" value="TatD/YcfH-like"/>
</dbReference>
<accession>A0AAE3E2T1</accession>
<feature type="binding site" evidence="3">
    <location>
        <position position="8"/>
    </location>
    <ligand>
        <name>a divalent metal cation</name>
        <dbReference type="ChEBI" id="CHEBI:60240"/>
        <label>1</label>
    </ligand>
</feature>
<dbReference type="SUPFAM" id="SSF51556">
    <property type="entry name" value="Metallo-dependent hydrolases"/>
    <property type="match status" value="1"/>
</dbReference>
<evidence type="ECO:0000313" key="5">
    <source>
        <dbReference type="Proteomes" id="UP001198200"/>
    </source>
</evidence>
<evidence type="ECO:0000256" key="3">
    <source>
        <dbReference type="PIRSR" id="PIRSR005902-1"/>
    </source>
</evidence>
<evidence type="ECO:0000256" key="2">
    <source>
        <dbReference type="ARBA" id="ARBA00022801"/>
    </source>
</evidence>